<dbReference type="FunFam" id="1.10.150.20:FF:000002">
    <property type="entry name" value="DNA polymerase I"/>
    <property type="match status" value="1"/>
</dbReference>
<dbReference type="SUPFAM" id="SSF47807">
    <property type="entry name" value="5' to 3' exonuclease, C-terminal subdomain"/>
    <property type="match status" value="1"/>
</dbReference>
<dbReference type="InterPro" id="IPR012337">
    <property type="entry name" value="RNaseH-like_sf"/>
</dbReference>
<dbReference type="CDD" id="cd06139">
    <property type="entry name" value="DNA_polA_I_Ecoli_like_exo"/>
    <property type="match status" value="1"/>
</dbReference>
<evidence type="ECO:0000256" key="3">
    <source>
        <dbReference type="ARBA" id="ARBA00022679"/>
    </source>
</evidence>
<dbReference type="Gene3D" id="3.30.70.370">
    <property type="match status" value="1"/>
</dbReference>
<dbReference type="Pfam" id="PF01367">
    <property type="entry name" value="5_3_exonuc"/>
    <property type="match status" value="1"/>
</dbReference>
<dbReference type="EC" id="2.7.7.7" evidence="2"/>
<name>A0A381PRG5_9ZZZZ</name>
<evidence type="ECO:0000256" key="10">
    <source>
        <dbReference type="ARBA" id="ARBA00022932"/>
    </source>
</evidence>
<evidence type="ECO:0000256" key="8">
    <source>
        <dbReference type="ARBA" id="ARBA00022801"/>
    </source>
</evidence>
<dbReference type="GO" id="GO:0006302">
    <property type="term" value="P:double-strand break repair"/>
    <property type="evidence" value="ECO:0007669"/>
    <property type="project" value="TreeGrafter"/>
</dbReference>
<dbReference type="NCBIfam" id="NF004397">
    <property type="entry name" value="PRK05755.1"/>
    <property type="match status" value="1"/>
</dbReference>
<evidence type="ECO:0000256" key="12">
    <source>
        <dbReference type="ARBA" id="ARBA00023204"/>
    </source>
</evidence>
<keyword evidence="5" id="KW-0235">DNA replication</keyword>
<keyword evidence="10" id="KW-0239">DNA-directed DNA polymerase</keyword>
<evidence type="ECO:0000256" key="5">
    <source>
        <dbReference type="ARBA" id="ARBA00022705"/>
    </source>
</evidence>
<dbReference type="PROSITE" id="PS00447">
    <property type="entry name" value="DNA_POLYMERASE_A"/>
    <property type="match status" value="1"/>
</dbReference>
<proteinExistence type="inferred from homology"/>
<feature type="domain" description="DNA-directed DNA polymerase family A palm" evidence="16">
    <location>
        <begin position="662"/>
        <end position="870"/>
    </location>
</feature>
<dbReference type="InterPro" id="IPR043502">
    <property type="entry name" value="DNA/RNA_pol_sf"/>
</dbReference>
<keyword evidence="4" id="KW-0548">Nucleotidyltransferase</keyword>
<gene>
    <name evidence="17" type="ORF">METZ01_LOCUS22500</name>
</gene>
<keyword evidence="8" id="KW-0378">Hydrolase</keyword>
<dbReference type="PANTHER" id="PTHR10133">
    <property type="entry name" value="DNA POLYMERASE I"/>
    <property type="match status" value="1"/>
</dbReference>
<keyword evidence="9" id="KW-0269">Exonuclease</keyword>
<evidence type="ECO:0000259" key="15">
    <source>
        <dbReference type="SMART" id="SM00475"/>
    </source>
</evidence>
<evidence type="ECO:0000256" key="13">
    <source>
        <dbReference type="ARBA" id="ARBA00049244"/>
    </source>
</evidence>
<dbReference type="SUPFAM" id="SSF88723">
    <property type="entry name" value="PIN domain-like"/>
    <property type="match status" value="1"/>
</dbReference>
<dbReference type="SMART" id="SM00279">
    <property type="entry name" value="HhH2"/>
    <property type="match status" value="1"/>
</dbReference>
<dbReference type="InterPro" id="IPR019760">
    <property type="entry name" value="DNA-dir_DNA_pol_A_CS"/>
</dbReference>
<dbReference type="Gene3D" id="1.20.1060.10">
    <property type="entry name" value="Taq DNA Polymerase, Chain T, domain 4"/>
    <property type="match status" value="1"/>
</dbReference>
<evidence type="ECO:0000259" key="14">
    <source>
        <dbReference type="SMART" id="SM00474"/>
    </source>
</evidence>
<evidence type="ECO:0000313" key="17">
    <source>
        <dbReference type="EMBL" id="SUZ69646.1"/>
    </source>
</evidence>
<dbReference type="PRINTS" id="PR00868">
    <property type="entry name" value="DNAPOLI"/>
</dbReference>
<dbReference type="InterPro" id="IPR036279">
    <property type="entry name" value="5-3_exonuclease_C_sf"/>
</dbReference>
<dbReference type="FunFam" id="1.10.150.20:FF:000003">
    <property type="entry name" value="DNA polymerase I"/>
    <property type="match status" value="1"/>
</dbReference>
<dbReference type="Pfam" id="PF00476">
    <property type="entry name" value="DNA_pol_A"/>
    <property type="match status" value="1"/>
</dbReference>
<dbReference type="InterPro" id="IPR001098">
    <property type="entry name" value="DNA-dir_DNA_pol_A_palm_dom"/>
</dbReference>
<sequence length="906" mass="102959">MSPSTNNKKRLFIIDGYATLYRSHYALIRNPLTTTAGIPTSAVFGFANQVFQLLEEENPDYIVAAFDSKGKNFRHELYTDYKANRSAMPDEIQTQLPYLWELLDGMNIPVLRIEGVEADDIIGTVAKMCEKDNLQCNIVSGDKDFMQLINDKTLLYAPQARRREKEIFNAQKVSEKWGVGPEHIIDLLGLMGDSSDNVPGVEGVGPVTAKKLIQKFGSMENIYENIDQIENEKMKEKLLNSKESAFLSKQLVTILTDVKVDASLSDFEKKEVNNTKLESIFKELEFTGLLKKIGSGTNISPETVKRKKEYDLITSLDRLQSFADSIQEGEWLSVDLETTSVNPMIAEIVGFSFSVKKDTGVYVPIHFKDKVDNLFGDNDLEVATNILKPVLENEKIPKTGQNIKYDALIMKRFGIDLQGIEFDTMIAAHLIDPNARSYKLDNLSLSHLNYKMVPIQDLIGSGRNQITMDQVDLADITFYAAEDADVVIELTDIFLKELKKQNLYSYFKNIEIDLLPVLIDMQFHGIFVDRNYLLSRSKEIGIRLDALKKSIVKLAGQEFNLNSSQQLAEILFDQLNLPMIKKRSTAEAILTKLKEYHELPSLILGYRKLFKLKNTYLDPIPNNINEITNRVHSSFNQTMTATGRLSTSSPNFQNIPIRTEDGKEVRKAIKAQSDDYQILSADYSQIELRVMAHLSKDEALTKALNDGEDIHTFTAKNVFNVKEDQDVLPEMRRIAKIVNFGIMYGAGSFRLSQELGIPFAESKKIIDVYFHKYKGIKQYMEDTKLLVKKDKSVQTLLGRKRAVWDSDSQNQVRRDAAERMAINMPIQGTAAEMIKLAMIRIDKDLKENNLKSKLILQIHDELLLEVHNNEIDYVTEMVVKHMKNAMDLDVPIEIDCGVGSSWYEAH</sequence>
<dbReference type="InterPro" id="IPR008918">
    <property type="entry name" value="HhH2"/>
</dbReference>
<dbReference type="SMART" id="SM00482">
    <property type="entry name" value="POLAc"/>
    <property type="match status" value="1"/>
</dbReference>
<dbReference type="GO" id="GO:0008408">
    <property type="term" value="F:3'-5' exonuclease activity"/>
    <property type="evidence" value="ECO:0007669"/>
    <property type="project" value="InterPro"/>
</dbReference>
<dbReference type="Pfam" id="PF02739">
    <property type="entry name" value="5_3_exonuc_N"/>
    <property type="match status" value="1"/>
</dbReference>
<comment type="catalytic activity">
    <reaction evidence="13">
        <text>DNA(n) + a 2'-deoxyribonucleoside 5'-triphosphate = DNA(n+1) + diphosphate</text>
        <dbReference type="Rhea" id="RHEA:22508"/>
        <dbReference type="Rhea" id="RHEA-COMP:17339"/>
        <dbReference type="Rhea" id="RHEA-COMP:17340"/>
        <dbReference type="ChEBI" id="CHEBI:33019"/>
        <dbReference type="ChEBI" id="CHEBI:61560"/>
        <dbReference type="ChEBI" id="CHEBI:173112"/>
        <dbReference type="EC" id="2.7.7.7"/>
    </reaction>
</comment>
<dbReference type="CDD" id="cd09859">
    <property type="entry name" value="PIN_53EXO"/>
    <property type="match status" value="1"/>
</dbReference>
<evidence type="ECO:0000256" key="11">
    <source>
        <dbReference type="ARBA" id="ARBA00023125"/>
    </source>
</evidence>
<dbReference type="GO" id="GO:0003887">
    <property type="term" value="F:DNA-directed DNA polymerase activity"/>
    <property type="evidence" value="ECO:0007669"/>
    <property type="project" value="UniProtKB-KW"/>
</dbReference>
<keyword evidence="3" id="KW-0808">Transferase</keyword>
<dbReference type="EMBL" id="UINC01001068">
    <property type="protein sequence ID" value="SUZ69646.1"/>
    <property type="molecule type" value="Genomic_DNA"/>
</dbReference>
<dbReference type="GO" id="GO:0008409">
    <property type="term" value="F:5'-3' exonuclease activity"/>
    <property type="evidence" value="ECO:0007669"/>
    <property type="project" value="InterPro"/>
</dbReference>
<dbReference type="GO" id="GO:0006261">
    <property type="term" value="P:DNA-templated DNA replication"/>
    <property type="evidence" value="ECO:0007669"/>
    <property type="project" value="InterPro"/>
</dbReference>
<evidence type="ECO:0000256" key="1">
    <source>
        <dbReference type="ARBA" id="ARBA00007705"/>
    </source>
</evidence>
<dbReference type="Gene3D" id="1.10.150.20">
    <property type="entry name" value="5' to 3' exonuclease, C-terminal subdomain"/>
    <property type="match status" value="2"/>
</dbReference>
<dbReference type="PANTHER" id="PTHR10133:SF27">
    <property type="entry name" value="DNA POLYMERASE NU"/>
    <property type="match status" value="1"/>
</dbReference>
<protein>
    <recommendedName>
        <fullName evidence="2">DNA-directed DNA polymerase</fullName>
        <ecNumber evidence="2">2.7.7.7</ecNumber>
    </recommendedName>
</protein>
<reference evidence="17" key="1">
    <citation type="submission" date="2018-05" db="EMBL/GenBank/DDBJ databases">
        <authorList>
            <person name="Lanie J.A."/>
            <person name="Ng W.-L."/>
            <person name="Kazmierczak K.M."/>
            <person name="Andrzejewski T.M."/>
            <person name="Davidsen T.M."/>
            <person name="Wayne K.J."/>
            <person name="Tettelin H."/>
            <person name="Glass J.I."/>
            <person name="Rusch D."/>
            <person name="Podicherti R."/>
            <person name="Tsui H.-C.T."/>
            <person name="Winkler M.E."/>
        </authorList>
    </citation>
    <scope>NUCLEOTIDE SEQUENCE</scope>
</reference>
<feature type="domain" description="3'-5' exonuclease" evidence="14">
    <location>
        <begin position="310"/>
        <end position="499"/>
    </location>
</feature>
<dbReference type="InterPro" id="IPR020046">
    <property type="entry name" value="5-3_exonucl_a-hlix_arch_N"/>
</dbReference>
<evidence type="ECO:0000256" key="6">
    <source>
        <dbReference type="ARBA" id="ARBA00022722"/>
    </source>
</evidence>
<organism evidence="17">
    <name type="scientific">marine metagenome</name>
    <dbReference type="NCBI Taxonomy" id="408172"/>
    <lineage>
        <taxon>unclassified sequences</taxon>
        <taxon>metagenomes</taxon>
        <taxon>ecological metagenomes</taxon>
    </lineage>
</organism>
<dbReference type="InterPro" id="IPR036397">
    <property type="entry name" value="RNaseH_sf"/>
</dbReference>
<dbReference type="SMART" id="SM00475">
    <property type="entry name" value="53EXOc"/>
    <property type="match status" value="1"/>
</dbReference>
<dbReference type="GO" id="GO:0003677">
    <property type="term" value="F:DNA binding"/>
    <property type="evidence" value="ECO:0007669"/>
    <property type="project" value="UniProtKB-KW"/>
</dbReference>
<comment type="similarity">
    <text evidence="1">Belongs to the DNA polymerase type-A family.</text>
</comment>
<dbReference type="InterPro" id="IPR020045">
    <property type="entry name" value="DNA_polI_H3TH"/>
</dbReference>
<keyword evidence="6" id="KW-0540">Nuclease</keyword>
<dbReference type="InterPro" id="IPR002562">
    <property type="entry name" value="3'-5'_exonuclease_dom"/>
</dbReference>
<dbReference type="Pfam" id="PF01612">
    <property type="entry name" value="DNA_pol_A_exo1"/>
    <property type="match status" value="1"/>
</dbReference>
<evidence type="ECO:0000256" key="2">
    <source>
        <dbReference type="ARBA" id="ARBA00012417"/>
    </source>
</evidence>
<keyword evidence="7" id="KW-0227">DNA damage</keyword>
<dbReference type="CDD" id="cd09898">
    <property type="entry name" value="H3TH_53EXO"/>
    <property type="match status" value="1"/>
</dbReference>
<dbReference type="SUPFAM" id="SSF56672">
    <property type="entry name" value="DNA/RNA polymerases"/>
    <property type="match status" value="1"/>
</dbReference>
<dbReference type="Gene3D" id="3.30.420.10">
    <property type="entry name" value="Ribonuclease H-like superfamily/Ribonuclease H"/>
    <property type="match status" value="1"/>
</dbReference>
<dbReference type="AlphaFoldDB" id="A0A381PRG5"/>
<evidence type="ECO:0000256" key="9">
    <source>
        <dbReference type="ARBA" id="ARBA00022839"/>
    </source>
</evidence>
<evidence type="ECO:0000256" key="4">
    <source>
        <dbReference type="ARBA" id="ARBA00022695"/>
    </source>
</evidence>
<feature type="domain" description="5'-3' exonuclease" evidence="15">
    <location>
        <begin position="9"/>
        <end position="270"/>
    </location>
</feature>
<dbReference type="CDD" id="cd08637">
    <property type="entry name" value="DNA_pol_A_pol_I_C"/>
    <property type="match status" value="1"/>
</dbReference>
<dbReference type="InterPro" id="IPR029060">
    <property type="entry name" value="PIN-like_dom_sf"/>
</dbReference>
<dbReference type="InterPro" id="IPR002421">
    <property type="entry name" value="5-3_exonuclease"/>
</dbReference>
<dbReference type="SMART" id="SM00474">
    <property type="entry name" value="35EXOc"/>
    <property type="match status" value="1"/>
</dbReference>
<keyword evidence="11" id="KW-0238">DNA-binding</keyword>
<dbReference type="InterPro" id="IPR018320">
    <property type="entry name" value="DNA_polymerase_1"/>
</dbReference>
<dbReference type="NCBIfam" id="TIGR00593">
    <property type="entry name" value="pola"/>
    <property type="match status" value="1"/>
</dbReference>
<evidence type="ECO:0000259" key="16">
    <source>
        <dbReference type="SMART" id="SM00482"/>
    </source>
</evidence>
<accession>A0A381PRG5</accession>
<evidence type="ECO:0000256" key="7">
    <source>
        <dbReference type="ARBA" id="ARBA00022763"/>
    </source>
</evidence>
<dbReference type="SUPFAM" id="SSF53098">
    <property type="entry name" value="Ribonuclease H-like"/>
    <property type="match status" value="1"/>
</dbReference>
<dbReference type="Gene3D" id="3.40.50.1010">
    <property type="entry name" value="5'-nuclease"/>
    <property type="match status" value="1"/>
</dbReference>
<dbReference type="InterPro" id="IPR002298">
    <property type="entry name" value="DNA_polymerase_A"/>
</dbReference>
<keyword evidence="12" id="KW-0234">DNA repair</keyword>